<dbReference type="Pfam" id="PF05168">
    <property type="entry name" value="HEPN"/>
    <property type="match status" value="1"/>
</dbReference>
<name>A0A117LZU6_9BACT</name>
<comment type="similarity">
    <text evidence="1">Belongs to the UPF0332 family.</text>
</comment>
<dbReference type="Proteomes" id="UP000053860">
    <property type="component" value="Unassembled WGS sequence"/>
</dbReference>
<dbReference type="AlphaFoldDB" id="A0A117LZU6"/>
<evidence type="ECO:0000256" key="1">
    <source>
        <dbReference type="ARBA" id="ARBA00038248"/>
    </source>
</evidence>
<dbReference type="PANTHER" id="PTHR36565">
    <property type="entry name" value="UPF0332 PROTEIN TM_1000"/>
    <property type="match status" value="1"/>
</dbReference>
<comment type="caution">
    <text evidence="3">The sequence shown here is derived from an EMBL/GenBank/DDBJ whole genome shotgun (WGS) entry which is preliminary data.</text>
</comment>
<gene>
    <name evidence="3" type="ORF">XD92_1189</name>
</gene>
<evidence type="ECO:0000259" key="2">
    <source>
        <dbReference type="Pfam" id="PF05168"/>
    </source>
</evidence>
<feature type="domain" description="HEPN" evidence="2">
    <location>
        <begin position="16"/>
        <end position="109"/>
    </location>
</feature>
<protein>
    <recommendedName>
        <fullName evidence="2">HEPN domain-containing protein</fullName>
    </recommendedName>
</protein>
<reference evidence="4" key="1">
    <citation type="journal article" date="2015" name="MBio">
        <title>Genome-Resolved Metagenomic Analysis Reveals Roles for Candidate Phyla and Other Microbial Community Members in Biogeochemical Transformations in Oil Reservoirs.</title>
        <authorList>
            <person name="Hu P."/>
            <person name="Tom L."/>
            <person name="Singh A."/>
            <person name="Thomas B.C."/>
            <person name="Baker B.J."/>
            <person name="Piceno Y.M."/>
            <person name="Andersen G.L."/>
            <person name="Banfield J.F."/>
        </authorList>
    </citation>
    <scope>NUCLEOTIDE SEQUENCE [LARGE SCALE GENOMIC DNA]</scope>
</reference>
<accession>A0A117LZU6</accession>
<proteinExistence type="inferred from homology"/>
<evidence type="ECO:0000313" key="3">
    <source>
        <dbReference type="EMBL" id="KUK76494.1"/>
    </source>
</evidence>
<dbReference type="Gene3D" id="1.20.120.330">
    <property type="entry name" value="Nucleotidyltransferases domain 2"/>
    <property type="match status" value="1"/>
</dbReference>
<dbReference type="InterPro" id="IPR007842">
    <property type="entry name" value="HEPN_dom"/>
</dbReference>
<dbReference type="EMBL" id="LGGN01000242">
    <property type="protein sequence ID" value="KUK76494.1"/>
    <property type="molecule type" value="Genomic_DNA"/>
</dbReference>
<organism evidence="3 4">
    <name type="scientific">Proteiniphilum acetatigenes</name>
    <dbReference type="NCBI Taxonomy" id="294710"/>
    <lineage>
        <taxon>Bacteria</taxon>
        <taxon>Pseudomonadati</taxon>
        <taxon>Bacteroidota</taxon>
        <taxon>Bacteroidia</taxon>
        <taxon>Bacteroidales</taxon>
        <taxon>Dysgonomonadaceae</taxon>
        <taxon>Proteiniphilum</taxon>
    </lineage>
</organism>
<dbReference type="PATRIC" id="fig|294710.3.peg.1607"/>
<sequence>MREELTEEMITALVAYRLERAKETVQEAVDMLEKDHYNAAINRLYYACYYAVAALLVKNNIQVHTHSGVKQMFGMSFIVNGKLPRTYNITYTELFDKRHSGDYDDFLSFDRVSSPC</sequence>
<dbReference type="InterPro" id="IPR052226">
    <property type="entry name" value="UPF0332_toxin"/>
</dbReference>
<dbReference type="PANTHER" id="PTHR36565:SF1">
    <property type="entry name" value="UPF0332 PROTEIN TM_1000"/>
    <property type="match status" value="1"/>
</dbReference>
<evidence type="ECO:0000313" key="4">
    <source>
        <dbReference type="Proteomes" id="UP000053860"/>
    </source>
</evidence>